<dbReference type="PANTHER" id="PTHR42948">
    <property type="entry name" value="TRANSPORTER"/>
    <property type="match status" value="1"/>
</dbReference>
<keyword evidence="2" id="KW-0813">Transport</keyword>
<feature type="transmembrane region" description="Helical" evidence="6">
    <location>
        <begin position="22"/>
        <end position="44"/>
    </location>
</feature>
<accession>A0A918VVL6</accession>
<dbReference type="AlphaFoldDB" id="A0A918VVL6"/>
<keyword evidence="5 6" id="KW-0472">Membrane</keyword>
<dbReference type="Pfam" id="PF00209">
    <property type="entry name" value="SNF"/>
    <property type="match status" value="1"/>
</dbReference>
<evidence type="ECO:0000256" key="2">
    <source>
        <dbReference type="ARBA" id="ARBA00022448"/>
    </source>
</evidence>
<evidence type="ECO:0000313" key="8">
    <source>
        <dbReference type="Proteomes" id="UP000646579"/>
    </source>
</evidence>
<evidence type="ECO:0000256" key="3">
    <source>
        <dbReference type="ARBA" id="ARBA00022692"/>
    </source>
</evidence>
<dbReference type="InterPro" id="IPR000175">
    <property type="entry name" value="Na/ntran_symport"/>
</dbReference>
<name>A0A918VVL6_9HYPH</name>
<dbReference type="NCBIfam" id="NF037979">
    <property type="entry name" value="Na_transp"/>
    <property type="match status" value="1"/>
</dbReference>
<sequence>MSYAGYATIGSVPEFSEFQSGWGSLIGLGFVCLIVGGILITGLSAIEKFAKLLMPLLLLTILGLAAYGLVLGDTGAAINFLFSFSPSDLANPGLWAAAVGQAFYSLAIGQGYLITYGSYMPRGIHMVRAVGFVAIFNVGVALLAGLMIFTLVFEQGLDLAAGSALAFEVMPEAFRAMPAGTLVAALFFWLFFLAALSSAIAGAKVVTVPISEHFPVSANSAVVVGVGLVAILGVPSALSYAAPQWSIAGQPVLDVIDKFAGSGAVIATAVGGAAIAGWALTVRRWEGVMERTPARLTSVLVFIARWVCLPVGAISGGARSSAARYKIPQRCLR</sequence>
<dbReference type="PANTHER" id="PTHR42948:SF1">
    <property type="entry name" value="TRANSPORTER"/>
    <property type="match status" value="1"/>
</dbReference>
<keyword evidence="4 6" id="KW-1133">Transmembrane helix</keyword>
<feature type="transmembrane region" description="Helical" evidence="6">
    <location>
        <begin position="129"/>
        <end position="153"/>
    </location>
</feature>
<reference evidence="7" key="2">
    <citation type="submission" date="2020-09" db="EMBL/GenBank/DDBJ databases">
        <authorList>
            <person name="Sun Q."/>
            <person name="Kim S."/>
        </authorList>
    </citation>
    <scope>NUCLEOTIDE SEQUENCE</scope>
    <source>
        <strain evidence="7">KCTC 32437</strain>
    </source>
</reference>
<feature type="transmembrane region" description="Helical" evidence="6">
    <location>
        <begin position="94"/>
        <end position="117"/>
    </location>
</feature>
<comment type="caution">
    <text evidence="7">The sequence shown here is derived from an EMBL/GenBank/DDBJ whole genome shotgun (WGS) entry which is preliminary data.</text>
</comment>
<dbReference type="EMBL" id="BMZE01000002">
    <property type="protein sequence ID" value="GHA27061.1"/>
    <property type="molecule type" value="Genomic_DNA"/>
</dbReference>
<proteinExistence type="predicted"/>
<keyword evidence="3 6" id="KW-0812">Transmembrane</keyword>
<feature type="transmembrane region" description="Helical" evidence="6">
    <location>
        <begin position="56"/>
        <end position="82"/>
    </location>
</feature>
<comment type="subcellular location">
    <subcellularLocation>
        <location evidence="1">Membrane</location>
        <topology evidence="1">Multi-pass membrane protein</topology>
    </subcellularLocation>
</comment>
<evidence type="ECO:0000256" key="1">
    <source>
        <dbReference type="ARBA" id="ARBA00004141"/>
    </source>
</evidence>
<dbReference type="Proteomes" id="UP000646579">
    <property type="component" value="Unassembled WGS sequence"/>
</dbReference>
<keyword evidence="8" id="KW-1185">Reference proteome</keyword>
<evidence type="ECO:0000313" key="7">
    <source>
        <dbReference type="EMBL" id="GHA27061.1"/>
    </source>
</evidence>
<dbReference type="PROSITE" id="PS50267">
    <property type="entry name" value="NA_NEUROTRAN_SYMP_3"/>
    <property type="match status" value="1"/>
</dbReference>
<reference evidence="7" key="1">
    <citation type="journal article" date="2014" name="Int. J. Syst. Evol. Microbiol.">
        <title>Complete genome sequence of Corynebacterium casei LMG S-19264T (=DSM 44701T), isolated from a smear-ripened cheese.</title>
        <authorList>
            <consortium name="US DOE Joint Genome Institute (JGI-PGF)"/>
            <person name="Walter F."/>
            <person name="Albersmeier A."/>
            <person name="Kalinowski J."/>
            <person name="Ruckert C."/>
        </authorList>
    </citation>
    <scope>NUCLEOTIDE SEQUENCE</scope>
    <source>
        <strain evidence="7">KCTC 32437</strain>
    </source>
</reference>
<dbReference type="InterPro" id="IPR037272">
    <property type="entry name" value="SNS_sf"/>
</dbReference>
<dbReference type="SUPFAM" id="SSF161070">
    <property type="entry name" value="SNF-like"/>
    <property type="match status" value="1"/>
</dbReference>
<dbReference type="GO" id="GO:0016020">
    <property type="term" value="C:membrane"/>
    <property type="evidence" value="ECO:0007669"/>
    <property type="project" value="UniProtKB-SubCell"/>
</dbReference>
<feature type="transmembrane region" description="Helical" evidence="6">
    <location>
        <begin position="221"/>
        <end position="242"/>
    </location>
</feature>
<organism evidence="7 8">
    <name type="scientific">Devosia pacifica</name>
    <dbReference type="NCBI Taxonomy" id="1335967"/>
    <lineage>
        <taxon>Bacteria</taxon>
        <taxon>Pseudomonadati</taxon>
        <taxon>Pseudomonadota</taxon>
        <taxon>Alphaproteobacteria</taxon>
        <taxon>Hyphomicrobiales</taxon>
        <taxon>Devosiaceae</taxon>
        <taxon>Devosia</taxon>
    </lineage>
</organism>
<evidence type="ECO:0000256" key="6">
    <source>
        <dbReference type="SAM" id="Phobius"/>
    </source>
</evidence>
<gene>
    <name evidence="7" type="ORF">GCM10007989_23610</name>
</gene>
<feature type="transmembrane region" description="Helical" evidence="6">
    <location>
        <begin position="262"/>
        <end position="282"/>
    </location>
</feature>
<evidence type="ECO:0000256" key="5">
    <source>
        <dbReference type="ARBA" id="ARBA00023136"/>
    </source>
</evidence>
<evidence type="ECO:0000256" key="4">
    <source>
        <dbReference type="ARBA" id="ARBA00022989"/>
    </source>
</evidence>
<feature type="transmembrane region" description="Helical" evidence="6">
    <location>
        <begin position="173"/>
        <end position="200"/>
    </location>
</feature>
<protein>
    <submittedName>
        <fullName evidence="7">Uncharacterized protein</fullName>
    </submittedName>
</protein>